<feature type="region of interest" description="Disordered" evidence="1">
    <location>
        <begin position="313"/>
        <end position="341"/>
    </location>
</feature>
<evidence type="ECO:0000256" key="1">
    <source>
        <dbReference type="SAM" id="MobiDB-lite"/>
    </source>
</evidence>
<dbReference type="Gene3D" id="2.40.420.20">
    <property type="match status" value="1"/>
</dbReference>
<evidence type="ECO:0000313" key="3">
    <source>
        <dbReference type="Proteomes" id="UP001523216"/>
    </source>
</evidence>
<dbReference type="EMBL" id="JAMQOL010000078">
    <property type="protein sequence ID" value="MCM4084540.1"/>
    <property type="molecule type" value="Genomic_DNA"/>
</dbReference>
<keyword evidence="3" id="KW-1185">Reference proteome</keyword>
<protein>
    <submittedName>
        <fullName evidence="2">Efflux RND transporter periplasmic adaptor subunit</fullName>
    </submittedName>
</protein>
<accession>A0ABT0YFJ7</accession>
<organism evidence="2 3">
    <name type="scientific">Paractinoplanes hotanensis</name>
    <dbReference type="NCBI Taxonomy" id="2906497"/>
    <lineage>
        <taxon>Bacteria</taxon>
        <taxon>Bacillati</taxon>
        <taxon>Actinomycetota</taxon>
        <taxon>Actinomycetes</taxon>
        <taxon>Micromonosporales</taxon>
        <taxon>Micromonosporaceae</taxon>
        <taxon>Paractinoplanes</taxon>
    </lineage>
</organism>
<reference evidence="2 3" key="1">
    <citation type="submission" date="2022-06" db="EMBL/GenBank/DDBJ databases">
        <title>Actinoplanes abujensis sp. nov., isolated from Nigerian arid soil.</title>
        <authorList>
            <person name="Ding P."/>
        </authorList>
    </citation>
    <scope>NUCLEOTIDE SEQUENCE [LARGE SCALE GENOMIC DNA]</scope>
    <source>
        <strain evidence="3">TRM88002</strain>
    </source>
</reference>
<dbReference type="RefSeq" id="WP_251804286.1">
    <property type="nucleotide sequence ID" value="NZ_JAMQOL010000078.1"/>
</dbReference>
<sequence>MDTRRVTGAGMAILVAVVLGGCDSGDESVPTPGLEARGTVLTTVKPKRQNLSNQISLSGSVTINPVFGIVAPADGELRWLDKKPSTTAAVRPRWVATVWDDNGDPRKVMIPKDSILAGRLMDDRTDVTTGMPIVSARHSGYGIVAEIDSAQAYRVSGAVTDVRAQIKNGPGPFSCTALGTIAALPAGTIPEPPPPVATTPAPGASDAPPVATVPDPEQVDQGGSDGSEATGMRLVCIPPASVKLINGASVTLQVVTAKASKVLVLPVEAVAGTQGKGKVDIVGANQQRRTVDVALGLTDGKVVQIKSGLKGDETIAVPGPDLPAAAPGADGSDPNGKGPNG</sequence>
<dbReference type="PROSITE" id="PS51257">
    <property type="entry name" value="PROKAR_LIPOPROTEIN"/>
    <property type="match status" value="1"/>
</dbReference>
<proteinExistence type="predicted"/>
<dbReference type="Proteomes" id="UP001523216">
    <property type="component" value="Unassembled WGS sequence"/>
</dbReference>
<feature type="region of interest" description="Disordered" evidence="1">
    <location>
        <begin position="189"/>
        <end position="231"/>
    </location>
</feature>
<name>A0ABT0YFJ7_9ACTN</name>
<evidence type="ECO:0000313" key="2">
    <source>
        <dbReference type="EMBL" id="MCM4084540.1"/>
    </source>
</evidence>
<gene>
    <name evidence="2" type="ORF">LXN57_44115</name>
</gene>
<comment type="caution">
    <text evidence="2">The sequence shown here is derived from an EMBL/GenBank/DDBJ whole genome shotgun (WGS) entry which is preliminary data.</text>
</comment>
<feature type="compositionally biased region" description="Low complexity" evidence="1">
    <location>
        <begin position="316"/>
        <end position="334"/>
    </location>
</feature>